<dbReference type="GO" id="GO:0005886">
    <property type="term" value="C:plasma membrane"/>
    <property type="evidence" value="ECO:0007669"/>
    <property type="project" value="UniProtKB-SubCell"/>
</dbReference>
<evidence type="ECO:0000256" key="1">
    <source>
        <dbReference type="ARBA" id="ARBA00004651"/>
    </source>
</evidence>
<accession>A0A1B9NBI3</accession>
<dbReference type="AlphaFoldDB" id="A0A1B9NBI3"/>
<dbReference type="PANTHER" id="PTHR23542:SF1">
    <property type="entry name" value="MAJOR FACILITATOR SUPERFAMILY (MFS) PROFILE DOMAIN-CONTAINING PROTEIN"/>
    <property type="match status" value="1"/>
</dbReference>
<dbReference type="GO" id="GO:0022857">
    <property type="term" value="F:transmembrane transporter activity"/>
    <property type="evidence" value="ECO:0007669"/>
    <property type="project" value="InterPro"/>
</dbReference>
<evidence type="ECO:0000313" key="6">
    <source>
        <dbReference type="Proteomes" id="UP000093355"/>
    </source>
</evidence>
<keyword evidence="2" id="KW-0812">Transmembrane</keyword>
<dbReference type="InterPro" id="IPR020846">
    <property type="entry name" value="MFS_dom"/>
</dbReference>
<name>A0A1B9NBI3_9MICO</name>
<keyword evidence="6" id="KW-1185">Reference proteome</keyword>
<reference evidence="5 6" key="1">
    <citation type="submission" date="2016-05" db="EMBL/GenBank/DDBJ databases">
        <authorList>
            <person name="Lavstsen T."/>
            <person name="Jespersen J.S."/>
        </authorList>
    </citation>
    <scope>NUCLEOTIDE SEQUENCE [LARGE SCALE GENOMIC DNA]</scope>
    <source>
        <strain evidence="5 6">YLB-01</strain>
    </source>
</reference>
<dbReference type="STRING" id="904291.A7J15_07145"/>
<dbReference type="PROSITE" id="PS50850">
    <property type="entry name" value="MFS"/>
    <property type="match status" value="1"/>
</dbReference>
<keyword evidence="4" id="KW-0472">Membrane</keyword>
<dbReference type="Pfam" id="PF07690">
    <property type="entry name" value="MFS_1"/>
    <property type="match status" value="1"/>
</dbReference>
<gene>
    <name evidence="5" type="ORF">A7J15_07145</name>
</gene>
<dbReference type="OrthoDB" id="9180256at2"/>
<proteinExistence type="predicted"/>
<keyword evidence="3" id="KW-1133">Transmembrane helix</keyword>
<dbReference type="InterPro" id="IPR011701">
    <property type="entry name" value="MFS"/>
</dbReference>
<comment type="subcellular location">
    <subcellularLocation>
        <location evidence="1">Cell membrane</location>
        <topology evidence="1">Multi-pass membrane protein</topology>
    </subcellularLocation>
</comment>
<dbReference type="Proteomes" id="UP000093355">
    <property type="component" value="Unassembled WGS sequence"/>
</dbReference>
<dbReference type="EMBL" id="LXMD01000023">
    <property type="protein sequence ID" value="OCG73971.1"/>
    <property type="molecule type" value="Genomic_DNA"/>
</dbReference>
<dbReference type="Gene3D" id="1.20.1250.20">
    <property type="entry name" value="MFS general substrate transporter like domains"/>
    <property type="match status" value="1"/>
</dbReference>
<dbReference type="PANTHER" id="PTHR23542">
    <property type="match status" value="1"/>
</dbReference>
<protein>
    <submittedName>
        <fullName evidence="5">Uncharacterized protein</fullName>
    </submittedName>
</protein>
<evidence type="ECO:0000313" key="5">
    <source>
        <dbReference type="EMBL" id="OCG73971.1"/>
    </source>
</evidence>
<dbReference type="SUPFAM" id="SSF103473">
    <property type="entry name" value="MFS general substrate transporter"/>
    <property type="match status" value="1"/>
</dbReference>
<comment type="caution">
    <text evidence="5">The sequence shown here is derived from an EMBL/GenBank/DDBJ whole genome shotgun (WGS) entry which is preliminary data.</text>
</comment>
<dbReference type="InterPro" id="IPR036259">
    <property type="entry name" value="MFS_trans_sf"/>
</dbReference>
<sequence>MSSEECSPTPVEPPSASATRDPGGLTAYRSLPAAAGWGFLVATGLGRLPLSMVPLAILTLASAATGSIAVGGVAAAASALGEAVGAPVAGALTDRHGQRRVLLIGVVLHLAALLAFGASAGLAPDPVVVMLAGAAGLTLPQVGALSRARWLVVAPQHRQTAFAFEGAIDEVVYIFGPALVGLIAVVSGPAAALIVSGLLVAVFVSWFAVHPSHRLVPRRRKRSATAGDARPPRMRGRDRLLVAVAFTGMLAMGVFFGASQTGLTAFAEEARISGAGPLLYAVMAVGSAATTLAMVAVPGRIRPWARWMIAGAGMTAGSLLLVLADDTAMVIVACVLAGAFQGPLMLTVFDVSGSVARPGSGGIVMTLTASGVVLGLAVGAAVSGVLAEHLGSAGAFVVVLAVSALQVVLGFGMRLVAQAPSPVTGS</sequence>
<evidence type="ECO:0000256" key="3">
    <source>
        <dbReference type="ARBA" id="ARBA00022989"/>
    </source>
</evidence>
<evidence type="ECO:0000256" key="4">
    <source>
        <dbReference type="ARBA" id="ARBA00023136"/>
    </source>
</evidence>
<evidence type="ECO:0000256" key="2">
    <source>
        <dbReference type="ARBA" id="ARBA00022692"/>
    </source>
</evidence>
<organism evidence="5 6">
    <name type="scientific">Microbacterium sediminis</name>
    <dbReference type="NCBI Taxonomy" id="904291"/>
    <lineage>
        <taxon>Bacteria</taxon>
        <taxon>Bacillati</taxon>
        <taxon>Actinomycetota</taxon>
        <taxon>Actinomycetes</taxon>
        <taxon>Micrococcales</taxon>
        <taxon>Microbacteriaceae</taxon>
        <taxon>Microbacterium</taxon>
    </lineage>
</organism>
<dbReference type="RefSeq" id="WP_067026384.1">
    <property type="nucleotide sequence ID" value="NZ_CP038256.1"/>
</dbReference>